<dbReference type="InterPro" id="IPR058625">
    <property type="entry name" value="MdtA-like_BSH"/>
</dbReference>
<evidence type="ECO:0000256" key="1">
    <source>
        <dbReference type="ARBA" id="ARBA00009477"/>
    </source>
</evidence>
<dbReference type="Proteomes" id="UP000014174">
    <property type="component" value="Unassembled WGS sequence"/>
</dbReference>
<feature type="domain" description="YknX-like C-terminal permuted SH3-like" evidence="5">
    <location>
        <begin position="284"/>
        <end position="351"/>
    </location>
</feature>
<feature type="domain" description="CusB-like beta-barrel" evidence="4">
    <location>
        <begin position="205"/>
        <end position="275"/>
    </location>
</feature>
<accession>R9GYI1</accession>
<dbReference type="GO" id="GO:0015562">
    <property type="term" value="F:efflux transmembrane transporter activity"/>
    <property type="evidence" value="ECO:0007669"/>
    <property type="project" value="TreeGrafter"/>
</dbReference>
<dbReference type="InterPro" id="IPR058637">
    <property type="entry name" value="YknX-like_C"/>
</dbReference>
<dbReference type="GO" id="GO:1990281">
    <property type="term" value="C:efflux pump complex"/>
    <property type="evidence" value="ECO:0007669"/>
    <property type="project" value="TreeGrafter"/>
</dbReference>
<dbReference type="STRING" id="1150600.ADIARSV_2873"/>
<feature type="domain" description="Multidrug resistance protein MdtA-like barrel-sandwich hybrid" evidence="3">
    <location>
        <begin position="72"/>
        <end position="192"/>
    </location>
</feature>
<sequence>MKLKHIIYALLIGGVAALVIYRITANKKATASESGGKGNASQKTATVNGIIVSPSSYANTLSITGSIDANERVDIRSEVSGVVRGITFKEGGRVNKGQVLLKIDDSELRAQLSQALTKQSLAAGTQNRASQLLAKEAISQEEYDIALADLRSLKAQTQLIRAQLNKTQVRAPFSGTVGLRSTSEGEYLTPTTIVASLVDTDPIKITFSVPEKYASKVKNNTKITFTISGSSRKYNATIYAIEPQVETATRTLQLRARAANPDGSLIPGSFANIALPLNNVDKALLIPSEAIIPIQNGKKVFITSKGKAKEVMVETSTRTEKDVLITSGLKQGDTVLTTGVMTLKQGNPVKVIISKK</sequence>
<dbReference type="Gene3D" id="1.10.287.470">
    <property type="entry name" value="Helix hairpin bin"/>
    <property type="match status" value="1"/>
</dbReference>
<dbReference type="eggNOG" id="COG0845">
    <property type="taxonomic scope" value="Bacteria"/>
</dbReference>
<evidence type="ECO:0000313" key="6">
    <source>
        <dbReference type="EMBL" id="EOR94039.1"/>
    </source>
</evidence>
<organism evidence="6 7">
    <name type="scientific">Arcticibacter svalbardensis MN12-7</name>
    <dbReference type="NCBI Taxonomy" id="1150600"/>
    <lineage>
        <taxon>Bacteria</taxon>
        <taxon>Pseudomonadati</taxon>
        <taxon>Bacteroidota</taxon>
        <taxon>Sphingobacteriia</taxon>
        <taxon>Sphingobacteriales</taxon>
        <taxon>Sphingobacteriaceae</taxon>
        <taxon>Arcticibacter</taxon>
    </lineage>
</organism>
<dbReference type="PATRIC" id="fig|1150600.3.peg.2843"/>
<protein>
    <submittedName>
        <fullName evidence="6">Putative Co/Zn/Cd efflux system membrane fusion protein</fullName>
    </submittedName>
</protein>
<comment type="similarity">
    <text evidence="1">Belongs to the membrane fusion protein (MFP) (TC 8.A.1) family.</text>
</comment>
<evidence type="ECO:0000256" key="2">
    <source>
        <dbReference type="SAM" id="Phobius"/>
    </source>
</evidence>
<dbReference type="PANTHER" id="PTHR30469:SF36">
    <property type="entry name" value="BLL3903 PROTEIN"/>
    <property type="match status" value="1"/>
</dbReference>
<gene>
    <name evidence="6" type="ORF">ADIARSV_2873</name>
</gene>
<evidence type="ECO:0000259" key="3">
    <source>
        <dbReference type="Pfam" id="PF25917"/>
    </source>
</evidence>
<dbReference type="InterPro" id="IPR006143">
    <property type="entry name" value="RND_pump_MFP"/>
</dbReference>
<keyword evidence="2" id="KW-0812">Transmembrane</keyword>
<dbReference type="AlphaFoldDB" id="R9GYI1"/>
<evidence type="ECO:0000313" key="7">
    <source>
        <dbReference type="Proteomes" id="UP000014174"/>
    </source>
</evidence>
<dbReference type="InterPro" id="IPR058792">
    <property type="entry name" value="Beta-barrel_RND_2"/>
</dbReference>
<evidence type="ECO:0000259" key="4">
    <source>
        <dbReference type="Pfam" id="PF25954"/>
    </source>
</evidence>
<dbReference type="Pfam" id="PF25989">
    <property type="entry name" value="YknX_C"/>
    <property type="match status" value="1"/>
</dbReference>
<dbReference type="RefSeq" id="WP_016196104.1">
    <property type="nucleotide sequence ID" value="NZ_AQPN01000100.1"/>
</dbReference>
<name>R9GYI1_9SPHI</name>
<dbReference type="Gene3D" id="2.40.50.100">
    <property type="match status" value="1"/>
</dbReference>
<keyword evidence="2" id="KW-1133">Transmembrane helix</keyword>
<dbReference type="SUPFAM" id="SSF111369">
    <property type="entry name" value="HlyD-like secretion proteins"/>
    <property type="match status" value="1"/>
</dbReference>
<reference evidence="6 7" key="1">
    <citation type="journal article" date="2013" name="Genome Announc.">
        <title>Draft Genome Sequence of Arcticibacter svalbardensis Strain MN12-7T, a Member of the Family Sphingobacteriaceae Isolated from an Arctic Soil Sample.</title>
        <authorList>
            <person name="Shivaji S."/>
            <person name="Ara S."/>
            <person name="Prasad S."/>
            <person name="Manasa B.P."/>
            <person name="Begum Z."/>
            <person name="Singh A."/>
            <person name="Kumar Pinnaka A."/>
        </authorList>
    </citation>
    <scope>NUCLEOTIDE SEQUENCE [LARGE SCALE GENOMIC DNA]</scope>
    <source>
        <strain evidence="6 7">MN12-7</strain>
    </source>
</reference>
<keyword evidence="7" id="KW-1185">Reference proteome</keyword>
<dbReference type="Pfam" id="PF25917">
    <property type="entry name" value="BSH_RND"/>
    <property type="match status" value="1"/>
</dbReference>
<dbReference type="OrthoDB" id="9806939at2"/>
<comment type="caution">
    <text evidence="6">The sequence shown here is derived from an EMBL/GenBank/DDBJ whole genome shotgun (WGS) entry which is preliminary data.</text>
</comment>
<dbReference type="NCBIfam" id="TIGR01730">
    <property type="entry name" value="RND_mfp"/>
    <property type="match status" value="1"/>
</dbReference>
<evidence type="ECO:0000259" key="5">
    <source>
        <dbReference type="Pfam" id="PF25989"/>
    </source>
</evidence>
<proteinExistence type="inferred from homology"/>
<dbReference type="PANTHER" id="PTHR30469">
    <property type="entry name" value="MULTIDRUG RESISTANCE PROTEIN MDTA"/>
    <property type="match status" value="1"/>
</dbReference>
<dbReference type="Gene3D" id="2.40.420.20">
    <property type="match status" value="1"/>
</dbReference>
<feature type="transmembrane region" description="Helical" evidence="2">
    <location>
        <begin position="6"/>
        <end position="24"/>
    </location>
</feature>
<dbReference type="Pfam" id="PF25954">
    <property type="entry name" value="Beta-barrel_RND_2"/>
    <property type="match status" value="1"/>
</dbReference>
<keyword evidence="2" id="KW-0472">Membrane</keyword>
<dbReference type="Gene3D" id="2.40.30.170">
    <property type="match status" value="1"/>
</dbReference>
<dbReference type="EMBL" id="AQPN01000100">
    <property type="protein sequence ID" value="EOR94039.1"/>
    <property type="molecule type" value="Genomic_DNA"/>
</dbReference>